<dbReference type="InterPro" id="IPR032710">
    <property type="entry name" value="NTF2-like_dom_sf"/>
</dbReference>
<dbReference type="Gene3D" id="3.10.450.50">
    <property type="match status" value="1"/>
</dbReference>
<dbReference type="RefSeq" id="WP_185801605.1">
    <property type="nucleotide sequence ID" value="NZ_JACJVJ010000002.1"/>
</dbReference>
<keyword evidence="4" id="KW-1185">Reference proteome</keyword>
<dbReference type="AlphaFoldDB" id="A0A842I0X8"/>
<feature type="domain" description="DUF4878" evidence="2">
    <location>
        <begin position="21"/>
        <end position="122"/>
    </location>
</feature>
<comment type="caution">
    <text evidence="3">The sequence shown here is derived from an EMBL/GenBank/DDBJ whole genome shotgun (WGS) entry which is preliminary data.</text>
</comment>
<dbReference type="SUPFAM" id="SSF54427">
    <property type="entry name" value="NTF2-like"/>
    <property type="match status" value="1"/>
</dbReference>
<dbReference type="InterPro" id="IPR024267">
    <property type="entry name" value="DUF4878"/>
</dbReference>
<proteinExistence type="predicted"/>
<keyword evidence="1" id="KW-0732">Signal</keyword>
<sequence length="129" mass="13562">MKFVFKLLAPLLFAFAAACSGGGSGPGSVVQEFTTAISEGDSDAMIEHIAPSDRETLRPKLGLIASLAAQQTEQRGGLDSVEILSEEVDGDTATVTYKTHYGDGTEEEDSATLTQVDGVWYMAIQADGS</sequence>
<evidence type="ECO:0000313" key="4">
    <source>
        <dbReference type="Proteomes" id="UP000564378"/>
    </source>
</evidence>
<organism evidence="3 4">
    <name type="scientific">Parasphingopyxis marina</name>
    <dbReference type="NCBI Taxonomy" id="2761622"/>
    <lineage>
        <taxon>Bacteria</taxon>
        <taxon>Pseudomonadati</taxon>
        <taxon>Pseudomonadota</taxon>
        <taxon>Alphaproteobacteria</taxon>
        <taxon>Sphingomonadales</taxon>
        <taxon>Sphingomonadaceae</taxon>
        <taxon>Parasphingopyxis</taxon>
    </lineage>
</organism>
<evidence type="ECO:0000256" key="1">
    <source>
        <dbReference type="SAM" id="SignalP"/>
    </source>
</evidence>
<name>A0A842I0X8_9SPHN</name>
<reference evidence="3 4" key="1">
    <citation type="submission" date="2020-08" db="EMBL/GenBank/DDBJ databases">
        <title>Draft genome sequence of Parasphingopyxis sp. GrpM-11.</title>
        <authorList>
            <person name="Oh J."/>
            <person name="Roh D.-H."/>
        </authorList>
    </citation>
    <scope>NUCLEOTIDE SEQUENCE [LARGE SCALE GENOMIC DNA]</scope>
    <source>
        <strain evidence="3 4">GrpM-11</strain>
    </source>
</reference>
<protein>
    <submittedName>
        <fullName evidence="3">DUF4878 domain-containing protein</fullName>
    </submittedName>
</protein>
<feature type="chain" id="PRO_5032892404" evidence="1">
    <location>
        <begin position="17"/>
        <end position="129"/>
    </location>
</feature>
<feature type="signal peptide" evidence="1">
    <location>
        <begin position="1"/>
        <end position="16"/>
    </location>
</feature>
<dbReference type="Pfam" id="PF12870">
    <property type="entry name" value="DUF4878"/>
    <property type="match status" value="1"/>
</dbReference>
<evidence type="ECO:0000313" key="3">
    <source>
        <dbReference type="EMBL" id="MBC2778343.1"/>
    </source>
</evidence>
<dbReference type="Proteomes" id="UP000564378">
    <property type="component" value="Unassembled WGS sequence"/>
</dbReference>
<dbReference type="EMBL" id="JACJVJ010000002">
    <property type="protein sequence ID" value="MBC2778343.1"/>
    <property type="molecule type" value="Genomic_DNA"/>
</dbReference>
<gene>
    <name evidence="3" type="ORF">H6P80_12010</name>
</gene>
<evidence type="ECO:0000259" key="2">
    <source>
        <dbReference type="Pfam" id="PF12870"/>
    </source>
</evidence>
<accession>A0A842I0X8</accession>
<dbReference type="PROSITE" id="PS51257">
    <property type="entry name" value="PROKAR_LIPOPROTEIN"/>
    <property type="match status" value="1"/>
</dbReference>